<dbReference type="GO" id="GO:0006183">
    <property type="term" value="P:GTP biosynthetic process"/>
    <property type="evidence" value="ECO:0007669"/>
    <property type="project" value="InterPro"/>
</dbReference>
<evidence type="ECO:0000256" key="1">
    <source>
        <dbReference type="ARBA" id="ARBA00008142"/>
    </source>
</evidence>
<comment type="similarity">
    <text evidence="1">Belongs to the NDK family.</text>
</comment>
<dbReference type="SUPFAM" id="SSF54919">
    <property type="entry name" value="Nucleoside diphosphate kinase, NDK"/>
    <property type="match status" value="1"/>
</dbReference>
<sequence>MRWEGGRGREAVTFRVCLGSVRRRVVVLIIQVGEIPRDGESLQKLLLLDPHLGKETLRPWGEEEEANGPRFKGWGGEEKNLAELCSSGTDSGEATNQTRLVTLEYVLMQRYIGKPSSLRGRGSTTHKAPQTTFAPRLTQFPEPGHQVDKGGCPITQPAPELVAQGQEVMGNVHAVVMVNGSQLGKLLKKRKKRGRGCLENVGATYDPVLRVRMAAEPLRSRDTPSLTTGSSLWLAAALQCHTSTSHPGFFAGFWPSGPLSGKNIRRNKWVCLTAMAMDGHHSLMIHGHHVAEEMEDVPYQVEELDAAAREEERGAGSHLLFQTFKRGGVASCNPGPPTFTPPRTQRQGVAMVWEGLNVGKTGGAMLGESHPADSKPGTMHGDFLAFKWAGTSFMAGGFCGEGAT</sequence>
<proteinExistence type="inferred from homology"/>
<dbReference type="InterPro" id="IPR001564">
    <property type="entry name" value="Nucleoside_diP_kinase"/>
</dbReference>
<dbReference type="AlphaFoldDB" id="V8PF30"/>
<feature type="non-terminal residue" evidence="2">
    <location>
        <position position="1"/>
    </location>
</feature>
<dbReference type="InterPro" id="IPR036850">
    <property type="entry name" value="NDK-like_dom_sf"/>
</dbReference>
<evidence type="ECO:0000313" key="2">
    <source>
        <dbReference type="EMBL" id="ETE72613.1"/>
    </source>
</evidence>
<comment type="caution">
    <text evidence="2">The sequence shown here is derived from an EMBL/GenBank/DDBJ whole genome shotgun (WGS) entry which is preliminary data.</text>
</comment>
<dbReference type="EMBL" id="AZIM01000202">
    <property type="protein sequence ID" value="ETE72613.1"/>
    <property type="molecule type" value="Genomic_DNA"/>
</dbReference>
<protein>
    <submittedName>
        <fullName evidence="2">Uncharacterized protein</fullName>
    </submittedName>
</protein>
<evidence type="ECO:0000313" key="3">
    <source>
        <dbReference type="Proteomes" id="UP000018936"/>
    </source>
</evidence>
<dbReference type="Proteomes" id="UP000018936">
    <property type="component" value="Unassembled WGS sequence"/>
</dbReference>
<dbReference type="PRINTS" id="PR01243">
    <property type="entry name" value="NUCDPKINASE"/>
</dbReference>
<dbReference type="GO" id="GO:0006241">
    <property type="term" value="P:CTP biosynthetic process"/>
    <property type="evidence" value="ECO:0007669"/>
    <property type="project" value="InterPro"/>
</dbReference>
<reference evidence="2 3" key="1">
    <citation type="journal article" date="2013" name="Proc. Natl. Acad. Sci. U.S.A.">
        <title>The king cobra genome reveals dynamic gene evolution and adaptation in the snake venom system.</title>
        <authorList>
            <person name="Vonk F.J."/>
            <person name="Casewell N.R."/>
            <person name="Henkel C.V."/>
            <person name="Heimberg A.M."/>
            <person name="Jansen H.J."/>
            <person name="McCleary R.J."/>
            <person name="Kerkkamp H.M."/>
            <person name="Vos R.A."/>
            <person name="Guerreiro I."/>
            <person name="Calvete J.J."/>
            <person name="Wuster W."/>
            <person name="Woods A.E."/>
            <person name="Logan J.M."/>
            <person name="Harrison R.A."/>
            <person name="Castoe T.A."/>
            <person name="de Koning A.P."/>
            <person name="Pollock D.D."/>
            <person name="Yandell M."/>
            <person name="Calderon D."/>
            <person name="Renjifo C."/>
            <person name="Currier R.B."/>
            <person name="Salgado D."/>
            <person name="Pla D."/>
            <person name="Sanz L."/>
            <person name="Hyder A.S."/>
            <person name="Ribeiro J.M."/>
            <person name="Arntzen J.W."/>
            <person name="van den Thillart G.E."/>
            <person name="Boetzer M."/>
            <person name="Pirovano W."/>
            <person name="Dirks R.P."/>
            <person name="Spaink H.P."/>
            <person name="Duboule D."/>
            <person name="McGlinn E."/>
            <person name="Kini R.M."/>
            <person name="Richardson M.K."/>
        </authorList>
    </citation>
    <scope>NUCLEOTIDE SEQUENCE</scope>
    <source>
        <tissue evidence="2">Blood</tissue>
    </source>
</reference>
<organism evidence="2 3">
    <name type="scientific">Ophiophagus hannah</name>
    <name type="common">King cobra</name>
    <name type="synonym">Naja hannah</name>
    <dbReference type="NCBI Taxonomy" id="8665"/>
    <lineage>
        <taxon>Eukaryota</taxon>
        <taxon>Metazoa</taxon>
        <taxon>Chordata</taxon>
        <taxon>Craniata</taxon>
        <taxon>Vertebrata</taxon>
        <taxon>Euteleostomi</taxon>
        <taxon>Lepidosauria</taxon>
        <taxon>Squamata</taxon>
        <taxon>Bifurcata</taxon>
        <taxon>Unidentata</taxon>
        <taxon>Episquamata</taxon>
        <taxon>Toxicofera</taxon>
        <taxon>Serpentes</taxon>
        <taxon>Colubroidea</taxon>
        <taxon>Elapidae</taxon>
        <taxon>Elapinae</taxon>
        <taxon>Ophiophagus</taxon>
    </lineage>
</organism>
<keyword evidence="3" id="KW-1185">Reference proteome</keyword>
<gene>
    <name evidence="2" type="ORF">L345_01567</name>
</gene>
<dbReference type="GO" id="GO:0006228">
    <property type="term" value="P:UTP biosynthetic process"/>
    <property type="evidence" value="ECO:0007669"/>
    <property type="project" value="InterPro"/>
</dbReference>
<accession>V8PF30</accession>
<name>V8PF30_OPHHA</name>
<dbReference type="GO" id="GO:0004550">
    <property type="term" value="F:nucleoside diphosphate kinase activity"/>
    <property type="evidence" value="ECO:0007669"/>
    <property type="project" value="InterPro"/>
</dbReference>